<organism evidence="2 3">
    <name type="scientific">Sclerotinia trifoliorum</name>
    <dbReference type="NCBI Taxonomy" id="28548"/>
    <lineage>
        <taxon>Eukaryota</taxon>
        <taxon>Fungi</taxon>
        <taxon>Dikarya</taxon>
        <taxon>Ascomycota</taxon>
        <taxon>Pezizomycotina</taxon>
        <taxon>Leotiomycetes</taxon>
        <taxon>Helotiales</taxon>
        <taxon>Sclerotiniaceae</taxon>
        <taxon>Sclerotinia</taxon>
    </lineage>
</organism>
<comment type="caution">
    <text evidence="2">The sequence shown here is derived from an EMBL/GenBank/DDBJ whole genome shotgun (WGS) entry which is preliminary data.</text>
</comment>
<feature type="region of interest" description="Disordered" evidence="1">
    <location>
        <begin position="64"/>
        <end position="99"/>
    </location>
</feature>
<dbReference type="Proteomes" id="UP000624404">
    <property type="component" value="Unassembled WGS sequence"/>
</dbReference>
<accession>A0A8H2W2Q7</accession>
<dbReference type="AlphaFoldDB" id="A0A8H2W2Q7"/>
<dbReference type="EMBL" id="CAJHIA010000036">
    <property type="protein sequence ID" value="CAD6452120.1"/>
    <property type="molecule type" value="Genomic_DNA"/>
</dbReference>
<proteinExistence type="predicted"/>
<dbReference type="OrthoDB" id="3521584at2759"/>
<gene>
    <name evidence="2" type="ORF">SCLTRI_LOCUS9679</name>
</gene>
<feature type="compositionally biased region" description="Basic and acidic residues" evidence="1">
    <location>
        <begin position="75"/>
        <end position="99"/>
    </location>
</feature>
<sequence>MSSTFSTMFACGHEETSSTRIGTERVPGLKCIIRKLSCKSSPRVVRADSAALCSTCRKGAPSLPPVNVSKQGKSVKFEKPTTQGKDEKARGELDPDPLRCHPVILAPEREELGEDYADPYLNEFAELLRYGAHNFTRKHPDDVNEGLYHREAMPITPLLSPSEPQSFLETEFFLPASMLPFEVASQPSEVGSIGRAIEKKSKD</sequence>
<evidence type="ECO:0000313" key="2">
    <source>
        <dbReference type="EMBL" id="CAD6452120.1"/>
    </source>
</evidence>
<evidence type="ECO:0000256" key="1">
    <source>
        <dbReference type="SAM" id="MobiDB-lite"/>
    </source>
</evidence>
<protein>
    <submittedName>
        <fullName evidence="2">A1774a79-5d15-4042-bb9f-32f096a45374</fullName>
    </submittedName>
</protein>
<evidence type="ECO:0000313" key="3">
    <source>
        <dbReference type="Proteomes" id="UP000624404"/>
    </source>
</evidence>
<reference evidence="2" key="1">
    <citation type="submission" date="2020-10" db="EMBL/GenBank/DDBJ databases">
        <authorList>
            <person name="Kusch S."/>
        </authorList>
    </citation>
    <scope>NUCLEOTIDE SEQUENCE</scope>
    <source>
        <strain evidence="2">SwB9</strain>
    </source>
</reference>
<keyword evidence="3" id="KW-1185">Reference proteome</keyword>
<name>A0A8H2W2Q7_9HELO</name>